<organism evidence="2 3">
    <name type="scientific">Neolewinella lacunae</name>
    <dbReference type="NCBI Taxonomy" id="1517758"/>
    <lineage>
        <taxon>Bacteria</taxon>
        <taxon>Pseudomonadati</taxon>
        <taxon>Bacteroidota</taxon>
        <taxon>Saprospiria</taxon>
        <taxon>Saprospirales</taxon>
        <taxon>Lewinellaceae</taxon>
        <taxon>Neolewinella</taxon>
    </lineage>
</organism>
<proteinExistence type="predicted"/>
<dbReference type="InterPro" id="IPR050194">
    <property type="entry name" value="Glycosyltransferase_grp1"/>
</dbReference>
<dbReference type="Pfam" id="PF13692">
    <property type="entry name" value="Glyco_trans_1_4"/>
    <property type="match status" value="1"/>
</dbReference>
<evidence type="ECO:0000259" key="1">
    <source>
        <dbReference type="Pfam" id="PF13579"/>
    </source>
</evidence>
<dbReference type="Pfam" id="PF13579">
    <property type="entry name" value="Glyco_trans_4_4"/>
    <property type="match status" value="1"/>
</dbReference>
<dbReference type="InterPro" id="IPR028098">
    <property type="entry name" value="Glyco_trans_4-like_N"/>
</dbReference>
<name>A0A923PM10_9BACT</name>
<feature type="domain" description="Glycosyltransferase subfamily 4-like N-terminal" evidence="1">
    <location>
        <begin position="18"/>
        <end position="200"/>
    </location>
</feature>
<dbReference type="Gene3D" id="3.40.50.2000">
    <property type="entry name" value="Glycogen Phosphorylase B"/>
    <property type="match status" value="2"/>
</dbReference>
<sequence>MRLLFLTDNFPPEVNAPATRTFEHCLEWVRQGVSVTVITCAPNFPQGKVYPGYRNRLWQEEEMEGIRVIRVWSYIAPNAGFYRRVIDFVSFCGCAFVASLFVRTDLIVATSPQFFTAVAGYLASVCKRKPWVMEVRDLWPISIKAVGAVSGKARVLSRLEHLELFLYRSARKVIVVTHSFKKNIAERGIPPEKITVVTNGVHLEQFRARPQDAALVEKLGLSGKFVVGYLGTFGLAHKLVFILRCAPKVAANVHFLLVGDGAKRQQLEGLVAKHQLTNVTILPVVPKAEVARYLSVIDVALVNLRKSRTFRTVIPSKIFENAAMGKPILLGVQGESQAIIERYGAGRCFRPEDEVDFLRQLRKLSEDPVLYARCQANCAALAAAYDRKTLALEMLGALREVVT</sequence>
<comment type="caution">
    <text evidence="2">The sequence shown here is derived from an EMBL/GenBank/DDBJ whole genome shotgun (WGS) entry which is preliminary data.</text>
</comment>
<evidence type="ECO:0000313" key="2">
    <source>
        <dbReference type="EMBL" id="MBC6994156.1"/>
    </source>
</evidence>
<reference evidence="2" key="1">
    <citation type="submission" date="2020-08" db="EMBL/GenBank/DDBJ databases">
        <title>Lewinella bacteria from marine environments.</title>
        <authorList>
            <person name="Zhong Y."/>
        </authorList>
    </citation>
    <scope>NUCLEOTIDE SEQUENCE</scope>
    <source>
        <strain evidence="2">KCTC 42187</strain>
    </source>
</reference>
<protein>
    <submittedName>
        <fullName evidence="2">Glycosyltransferase family 4 protein</fullName>
    </submittedName>
</protein>
<dbReference type="PANTHER" id="PTHR45947:SF3">
    <property type="entry name" value="SULFOQUINOVOSYL TRANSFERASE SQD2"/>
    <property type="match status" value="1"/>
</dbReference>
<dbReference type="AlphaFoldDB" id="A0A923PM10"/>
<dbReference type="CDD" id="cd03794">
    <property type="entry name" value="GT4_WbuB-like"/>
    <property type="match status" value="1"/>
</dbReference>
<dbReference type="Proteomes" id="UP000650081">
    <property type="component" value="Unassembled WGS sequence"/>
</dbReference>
<dbReference type="EMBL" id="JACSIT010000091">
    <property type="protein sequence ID" value="MBC6994156.1"/>
    <property type="molecule type" value="Genomic_DNA"/>
</dbReference>
<gene>
    <name evidence="2" type="ORF">H9S92_08285</name>
</gene>
<dbReference type="SUPFAM" id="SSF53756">
    <property type="entry name" value="UDP-Glycosyltransferase/glycogen phosphorylase"/>
    <property type="match status" value="1"/>
</dbReference>
<keyword evidence="3" id="KW-1185">Reference proteome</keyword>
<dbReference type="GO" id="GO:0016758">
    <property type="term" value="F:hexosyltransferase activity"/>
    <property type="evidence" value="ECO:0007669"/>
    <property type="project" value="TreeGrafter"/>
</dbReference>
<evidence type="ECO:0000313" key="3">
    <source>
        <dbReference type="Proteomes" id="UP000650081"/>
    </source>
</evidence>
<accession>A0A923PM10</accession>
<dbReference type="PANTHER" id="PTHR45947">
    <property type="entry name" value="SULFOQUINOVOSYL TRANSFERASE SQD2"/>
    <property type="match status" value="1"/>
</dbReference>
<dbReference type="RefSeq" id="WP_187466242.1">
    <property type="nucleotide sequence ID" value="NZ_JACSIT010000091.1"/>
</dbReference>